<dbReference type="InterPro" id="IPR017853">
    <property type="entry name" value="GH"/>
</dbReference>
<evidence type="ECO:0000259" key="6">
    <source>
        <dbReference type="Pfam" id="PF00933"/>
    </source>
</evidence>
<evidence type="ECO:0000256" key="5">
    <source>
        <dbReference type="ARBA" id="ARBA00023295"/>
    </source>
</evidence>
<evidence type="ECO:0000256" key="2">
    <source>
        <dbReference type="ARBA" id="ARBA00005336"/>
    </source>
</evidence>
<gene>
    <name evidence="7" type="ORF">SAMN05216474_1006</name>
</gene>
<comment type="catalytic activity">
    <reaction evidence="1">
        <text>Hydrolysis of terminal non-reducing N-acetyl-D-hexosamine residues in N-acetyl-beta-D-hexosaminides.</text>
        <dbReference type="EC" id="3.2.1.52"/>
    </reaction>
</comment>
<comment type="similarity">
    <text evidence="2">Belongs to the glycosyl hydrolase 3 family.</text>
</comment>
<feature type="domain" description="Glycoside hydrolase family 3 N-terminal" evidence="6">
    <location>
        <begin position="70"/>
        <end position="374"/>
    </location>
</feature>
<dbReference type="EMBL" id="FPAS01000001">
    <property type="protein sequence ID" value="SFT51445.1"/>
    <property type="molecule type" value="Genomic_DNA"/>
</dbReference>
<dbReference type="EC" id="3.2.1.52" evidence="3"/>
<name>A0A1I6YLY6_9FLAO</name>
<evidence type="ECO:0000313" key="7">
    <source>
        <dbReference type="EMBL" id="SFT51445.1"/>
    </source>
</evidence>
<dbReference type="PANTHER" id="PTHR30480:SF13">
    <property type="entry name" value="BETA-HEXOSAMINIDASE"/>
    <property type="match status" value="1"/>
</dbReference>
<dbReference type="GO" id="GO:0005975">
    <property type="term" value="P:carbohydrate metabolic process"/>
    <property type="evidence" value="ECO:0007669"/>
    <property type="project" value="InterPro"/>
</dbReference>
<dbReference type="InterPro" id="IPR050226">
    <property type="entry name" value="NagZ_Beta-hexosaminidase"/>
</dbReference>
<dbReference type="RefSeq" id="WP_090247066.1">
    <property type="nucleotide sequence ID" value="NZ_FPAS01000001.1"/>
</dbReference>
<dbReference type="Gene3D" id="3.20.20.300">
    <property type="entry name" value="Glycoside hydrolase, family 3, N-terminal domain"/>
    <property type="match status" value="1"/>
</dbReference>
<keyword evidence="8" id="KW-1185">Reference proteome</keyword>
<dbReference type="GO" id="GO:0009254">
    <property type="term" value="P:peptidoglycan turnover"/>
    <property type="evidence" value="ECO:0007669"/>
    <property type="project" value="TreeGrafter"/>
</dbReference>
<accession>A0A1I6YLY6</accession>
<evidence type="ECO:0000313" key="8">
    <source>
        <dbReference type="Proteomes" id="UP000236454"/>
    </source>
</evidence>
<dbReference type="InterPro" id="IPR036962">
    <property type="entry name" value="Glyco_hydro_3_N_sf"/>
</dbReference>
<evidence type="ECO:0000256" key="3">
    <source>
        <dbReference type="ARBA" id="ARBA00012663"/>
    </source>
</evidence>
<proteinExistence type="inferred from homology"/>
<dbReference type="GO" id="GO:0004563">
    <property type="term" value="F:beta-N-acetylhexosaminidase activity"/>
    <property type="evidence" value="ECO:0007669"/>
    <property type="project" value="UniProtKB-EC"/>
</dbReference>
<protein>
    <recommendedName>
        <fullName evidence="3">beta-N-acetylhexosaminidase</fullName>
        <ecNumber evidence="3">3.2.1.52</ecNumber>
    </recommendedName>
</protein>
<dbReference type="Proteomes" id="UP000236454">
    <property type="component" value="Unassembled WGS sequence"/>
</dbReference>
<evidence type="ECO:0000256" key="4">
    <source>
        <dbReference type="ARBA" id="ARBA00022801"/>
    </source>
</evidence>
<dbReference type="InterPro" id="IPR001764">
    <property type="entry name" value="Glyco_hydro_3_N"/>
</dbReference>
<keyword evidence="4" id="KW-0378">Hydrolase</keyword>
<dbReference type="Pfam" id="PF00933">
    <property type="entry name" value="Glyco_hydro_3"/>
    <property type="match status" value="1"/>
</dbReference>
<dbReference type="PANTHER" id="PTHR30480">
    <property type="entry name" value="BETA-HEXOSAMINIDASE-RELATED"/>
    <property type="match status" value="1"/>
</dbReference>
<organism evidence="7 8">
    <name type="scientific">Lishizhenia tianjinensis</name>
    <dbReference type="NCBI Taxonomy" id="477690"/>
    <lineage>
        <taxon>Bacteria</taxon>
        <taxon>Pseudomonadati</taxon>
        <taxon>Bacteroidota</taxon>
        <taxon>Flavobacteriia</taxon>
        <taxon>Flavobacteriales</taxon>
        <taxon>Crocinitomicaceae</taxon>
        <taxon>Lishizhenia</taxon>
    </lineage>
</organism>
<reference evidence="7 8" key="1">
    <citation type="submission" date="2016-10" db="EMBL/GenBank/DDBJ databases">
        <authorList>
            <person name="de Groot N.N."/>
        </authorList>
    </citation>
    <scope>NUCLEOTIDE SEQUENCE [LARGE SCALE GENOMIC DNA]</scope>
    <source>
        <strain evidence="7 8">CGMCC 1.7005</strain>
    </source>
</reference>
<keyword evidence="5" id="KW-0326">Glycosidase</keyword>
<dbReference type="STRING" id="477690.SAMN05216474_1006"/>
<sequence length="383" mass="42249">MKTIITAVTLAATAFAFGQRTKPGEQFIPVNTIFSTETTPLTFKLGDFFGENAVLDSLVDMHFNQLSYGERVGQLLMPAVGRYGQEYSKIERLTQEGKIGGVLMLNGSKVQFANWIKDLNAINDSLNYLPFLYSADAEPSLINRKISGTPTIQKANTLQTKAEVIKCAQEISDELTEIGINYNFAPVVDMSPNKTVGWRSFGHEPDSVISWSSEFIQQTQSNNIIATAKHFPGHGYVTGDTHKQLVYIDGELKELHNYPGLIADSVLSIMVAHIAVKNNPTYNTNDMPATTSKKIVTDLLRDSLNFEGLIVTDAMNMGGVRNVDKAEVLAVQAGCDILLMPLDADLAHQRLLGLYSLDEDFRNQVNTACKRIIRAKIAMGLMH</sequence>
<evidence type="ECO:0000256" key="1">
    <source>
        <dbReference type="ARBA" id="ARBA00001231"/>
    </source>
</evidence>
<dbReference type="AlphaFoldDB" id="A0A1I6YLY6"/>
<dbReference type="OrthoDB" id="9805821at2"/>
<dbReference type="SUPFAM" id="SSF51445">
    <property type="entry name" value="(Trans)glycosidases"/>
    <property type="match status" value="1"/>
</dbReference>